<dbReference type="PRINTS" id="PR00455">
    <property type="entry name" value="HTHTETR"/>
</dbReference>
<dbReference type="InterPro" id="IPR036271">
    <property type="entry name" value="Tet_transcr_reg_TetR-rel_C_sf"/>
</dbReference>
<dbReference type="Proteomes" id="UP001218246">
    <property type="component" value="Unassembled WGS sequence"/>
</dbReference>
<dbReference type="EMBL" id="JARULN010000006">
    <property type="protein sequence ID" value="MDG5754061.1"/>
    <property type="molecule type" value="Genomic_DNA"/>
</dbReference>
<dbReference type="Gene3D" id="1.10.357.10">
    <property type="entry name" value="Tetracycline Repressor, domain 2"/>
    <property type="match status" value="1"/>
</dbReference>
<dbReference type="InterPro" id="IPR050624">
    <property type="entry name" value="HTH-type_Tx_Regulator"/>
</dbReference>
<dbReference type="PANTHER" id="PTHR43479:SF11">
    <property type="entry name" value="ACREF_ENVCD OPERON REPRESSOR-RELATED"/>
    <property type="match status" value="1"/>
</dbReference>
<dbReference type="SUPFAM" id="SSF48498">
    <property type="entry name" value="Tetracyclin repressor-like, C-terminal domain"/>
    <property type="match status" value="1"/>
</dbReference>
<protein>
    <submittedName>
        <fullName evidence="5">TetR/AcrR family transcriptional regulator</fullName>
    </submittedName>
</protein>
<evidence type="ECO:0000259" key="4">
    <source>
        <dbReference type="PROSITE" id="PS50977"/>
    </source>
</evidence>
<dbReference type="SUPFAM" id="SSF46689">
    <property type="entry name" value="Homeodomain-like"/>
    <property type="match status" value="1"/>
</dbReference>
<evidence type="ECO:0000313" key="6">
    <source>
        <dbReference type="Proteomes" id="UP001218246"/>
    </source>
</evidence>
<name>A0ABT6H6I3_9BACI</name>
<dbReference type="RefSeq" id="WP_245999808.1">
    <property type="nucleotide sequence ID" value="NZ_JARRRY010000005.1"/>
</dbReference>
<dbReference type="PANTHER" id="PTHR43479">
    <property type="entry name" value="ACREF/ENVCD OPERON REPRESSOR-RELATED"/>
    <property type="match status" value="1"/>
</dbReference>
<keyword evidence="1" id="KW-0678">Repressor</keyword>
<feature type="domain" description="HTH tetR-type" evidence="4">
    <location>
        <begin position="20"/>
        <end position="80"/>
    </location>
</feature>
<comment type="caution">
    <text evidence="5">The sequence shown here is derived from an EMBL/GenBank/DDBJ whole genome shotgun (WGS) entry which is preliminary data.</text>
</comment>
<keyword evidence="2 3" id="KW-0238">DNA-binding</keyword>
<accession>A0ABT6H6I3</accession>
<dbReference type="InterPro" id="IPR001647">
    <property type="entry name" value="HTH_TetR"/>
</dbReference>
<proteinExistence type="predicted"/>
<evidence type="ECO:0000256" key="2">
    <source>
        <dbReference type="ARBA" id="ARBA00023125"/>
    </source>
</evidence>
<gene>
    <name evidence="5" type="ORF">P6P90_08755</name>
</gene>
<reference evidence="5 6" key="1">
    <citation type="submission" date="2023-04" db="EMBL/GenBank/DDBJ databases">
        <title>Ectobacillus antri isolated from activated sludge.</title>
        <authorList>
            <person name="Yan P."/>
            <person name="Liu X."/>
        </authorList>
    </citation>
    <scope>NUCLEOTIDE SEQUENCE [LARGE SCALE GENOMIC DNA]</scope>
    <source>
        <strain evidence="5 6">C18H</strain>
    </source>
</reference>
<dbReference type="InterPro" id="IPR023772">
    <property type="entry name" value="DNA-bd_HTH_TetR-type_CS"/>
</dbReference>
<dbReference type="PROSITE" id="PS01081">
    <property type="entry name" value="HTH_TETR_1"/>
    <property type="match status" value="1"/>
</dbReference>
<evidence type="ECO:0000313" key="5">
    <source>
        <dbReference type="EMBL" id="MDG5754061.1"/>
    </source>
</evidence>
<dbReference type="Pfam" id="PF00440">
    <property type="entry name" value="TetR_N"/>
    <property type="match status" value="1"/>
</dbReference>
<dbReference type="PROSITE" id="PS50977">
    <property type="entry name" value="HTH_TETR_2"/>
    <property type="match status" value="1"/>
</dbReference>
<organism evidence="5 6">
    <name type="scientific">Ectobacillus antri</name>
    <dbReference type="NCBI Taxonomy" id="2486280"/>
    <lineage>
        <taxon>Bacteria</taxon>
        <taxon>Bacillati</taxon>
        <taxon>Bacillota</taxon>
        <taxon>Bacilli</taxon>
        <taxon>Bacillales</taxon>
        <taxon>Bacillaceae</taxon>
        <taxon>Ectobacillus</taxon>
    </lineage>
</organism>
<dbReference type="InterPro" id="IPR009057">
    <property type="entry name" value="Homeodomain-like_sf"/>
</dbReference>
<evidence type="ECO:0000256" key="3">
    <source>
        <dbReference type="PROSITE-ProRule" id="PRU00335"/>
    </source>
</evidence>
<keyword evidence="6" id="KW-1185">Reference proteome</keyword>
<evidence type="ECO:0000256" key="1">
    <source>
        <dbReference type="ARBA" id="ARBA00022491"/>
    </source>
</evidence>
<feature type="DNA-binding region" description="H-T-H motif" evidence="3">
    <location>
        <begin position="43"/>
        <end position="62"/>
    </location>
</feature>
<sequence>MSKGRLLEEIMTQMHTTKQTEKQKQIVDAAIQIFAEKGYSNTSTAEIAKLAGVAEGTIFKHFGTKDKLLLSIIVPYIKEFFPVIAEEVMGQVMKNQLTTFEEFLRGLLQNRVAFITENREIFQVIIKEVIYKEEMKQELLPLLYENISSRLLRVIDAFKERGELINLPSEKILNMLLTFFGGFFVSRFVLLNKQTVSDEEIEDAIYFIVNDITKPK</sequence>